<dbReference type="STRING" id="909613.UO65_6567"/>
<proteinExistence type="predicted"/>
<dbReference type="Proteomes" id="UP000019277">
    <property type="component" value="Unassembled WGS sequence"/>
</dbReference>
<comment type="caution">
    <text evidence="1">The sequence shown here is derived from an EMBL/GenBank/DDBJ whole genome shotgun (WGS) entry which is preliminary data.</text>
</comment>
<dbReference type="EMBL" id="AYXG01000255">
    <property type="protein sequence ID" value="EWC58152.1"/>
    <property type="molecule type" value="Genomic_DNA"/>
</dbReference>
<evidence type="ECO:0008006" key="3">
    <source>
        <dbReference type="Google" id="ProtNLM"/>
    </source>
</evidence>
<gene>
    <name evidence="1" type="ORF">UO65_6567</name>
</gene>
<evidence type="ECO:0000313" key="2">
    <source>
        <dbReference type="Proteomes" id="UP000019277"/>
    </source>
</evidence>
<sequence length="102" mass="10692">MVDGYSTGGELAGIAGRVKGQVEPIGAQADRLDDGQVGPADFGRAFADRGSAYAEALRGHLVAGVRGYATATSTYADRLTDTHRDYAAAEQDNSSTVRNAWQ</sequence>
<protein>
    <recommendedName>
        <fullName evidence="3">ESX-1 secretion-associated protein</fullName>
    </recommendedName>
</protein>
<organism evidence="1 2">
    <name type="scientific">Actinokineospora spheciospongiae</name>
    <dbReference type="NCBI Taxonomy" id="909613"/>
    <lineage>
        <taxon>Bacteria</taxon>
        <taxon>Bacillati</taxon>
        <taxon>Actinomycetota</taxon>
        <taxon>Actinomycetes</taxon>
        <taxon>Pseudonocardiales</taxon>
        <taxon>Pseudonocardiaceae</taxon>
        <taxon>Actinokineospora</taxon>
    </lineage>
</organism>
<name>W7IN25_9PSEU</name>
<reference evidence="1 2" key="1">
    <citation type="journal article" date="2014" name="Genome Announc.">
        <title>Draft Genome Sequence of the Antitrypanosomally Active Sponge-Associated Bacterium Actinokineospora sp. Strain EG49.</title>
        <authorList>
            <person name="Harjes J."/>
            <person name="Ryu T."/>
            <person name="Abdelmohsen U.R."/>
            <person name="Moitinho-Silva L."/>
            <person name="Horn H."/>
            <person name="Ravasi T."/>
            <person name="Hentschel U."/>
        </authorList>
    </citation>
    <scope>NUCLEOTIDE SEQUENCE [LARGE SCALE GENOMIC DNA]</scope>
    <source>
        <strain evidence="1 2">EG49</strain>
    </source>
</reference>
<evidence type="ECO:0000313" key="1">
    <source>
        <dbReference type="EMBL" id="EWC58152.1"/>
    </source>
</evidence>
<accession>W7IN25</accession>
<dbReference type="AlphaFoldDB" id="W7IN25"/>
<keyword evidence="2" id="KW-1185">Reference proteome</keyword>